<dbReference type="Pfam" id="PF00651">
    <property type="entry name" value="BTB"/>
    <property type="match status" value="1"/>
</dbReference>
<proteinExistence type="predicted"/>
<gene>
    <name evidence="2" type="ORF">CY34DRAFT_805246</name>
</gene>
<dbReference type="OrthoDB" id="3164835at2759"/>
<dbReference type="PROSITE" id="PS50097">
    <property type="entry name" value="BTB"/>
    <property type="match status" value="1"/>
</dbReference>
<reference evidence="2 3" key="1">
    <citation type="submission" date="2014-04" db="EMBL/GenBank/DDBJ databases">
        <authorList>
            <consortium name="DOE Joint Genome Institute"/>
            <person name="Kuo A."/>
            <person name="Ruytinx J."/>
            <person name="Rineau F."/>
            <person name="Colpaert J."/>
            <person name="Kohler A."/>
            <person name="Nagy L.G."/>
            <person name="Floudas D."/>
            <person name="Copeland A."/>
            <person name="Barry K.W."/>
            <person name="Cichocki N."/>
            <person name="Veneault-Fourrey C."/>
            <person name="LaButti K."/>
            <person name="Lindquist E.A."/>
            <person name="Lipzen A."/>
            <person name="Lundell T."/>
            <person name="Morin E."/>
            <person name="Murat C."/>
            <person name="Sun H."/>
            <person name="Tunlid A."/>
            <person name="Henrissat B."/>
            <person name="Grigoriev I.V."/>
            <person name="Hibbett D.S."/>
            <person name="Martin F."/>
            <person name="Nordberg H.P."/>
            <person name="Cantor M.N."/>
            <person name="Hua S.X."/>
        </authorList>
    </citation>
    <scope>NUCLEOTIDE SEQUENCE [LARGE SCALE GENOMIC DNA]</scope>
    <source>
        <strain evidence="2 3">UH-Slu-Lm8-n1</strain>
    </source>
</reference>
<dbReference type="SMART" id="SM00225">
    <property type="entry name" value="BTB"/>
    <property type="match status" value="1"/>
</dbReference>
<feature type="domain" description="BTB" evidence="1">
    <location>
        <begin position="25"/>
        <end position="100"/>
    </location>
</feature>
<dbReference type="STRING" id="930992.A0A0D0AWF0"/>
<name>A0A0D0AWF0_9AGAM</name>
<dbReference type="CDD" id="cd18186">
    <property type="entry name" value="BTB_POZ_ZBTB_KLHL-like"/>
    <property type="match status" value="1"/>
</dbReference>
<accession>A0A0D0AWF0</accession>
<dbReference type="HOGENOM" id="CLU_052397_0_0_1"/>
<evidence type="ECO:0000313" key="3">
    <source>
        <dbReference type="Proteomes" id="UP000054485"/>
    </source>
</evidence>
<organism evidence="2 3">
    <name type="scientific">Suillus luteus UH-Slu-Lm8-n1</name>
    <dbReference type="NCBI Taxonomy" id="930992"/>
    <lineage>
        <taxon>Eukaryota</taxon>
        <taxon>Fungi</taxon>
        <taxon>Dikarya</taxon>
        <taxon>Basidiomycota</taxon>
        <taxon>Agaricomycotina</taxon>
        <taxon>Agaricomycetes</taxon>
        <taxon>Agaricomycetidae</taxon>
        <taxon>Boletales</taxon>
        <taxon>Suillineae</taxon>
        <taxon>Suillaceae</taxon>
        <taxon>Suillus</taxon>
    </lineage>
</organism>
<dbReference type="InParanoid" id="A0A0D0AWF0"/>
<dbReference type="InterPro" id="IPR000210">
    <property type="entry name" value="BTB/POZ_dom"/>
</dbReference>
<evidence type="ECO:0000313" key="2">
    <source>
        <dbReference type="EMBL" id="KIK42184.1"/>
    </source>
</evidence>
<dbReference type="AlphaFoldDB" id="A0A0D0AWF0"/>
<dbReference type="EMBL" id="KN835246">
    <property type="protein sequence ID" value="KIK42184.1"/>
    <property type="molecule type" value="Genomic_DNA"/>
</dbReference>
<protein>
    <recommendedName>
        <fullName evidence="1">BTB domain-containing protein</fullName>
    </recommendedName>
</protein>
<dbReference type="InterPro" id="IPR011333">
    <property type="entry name" value="SKP1/BTB/POZ_sf"/>
</dbReference>
<dbReference type="Proteomes" id="UP000054485">
    <property type="component" value="Unassembled WGS sequence"/>
</dbReference>
<keyword evidence="3" id="KW-1185">Reference proteome</keyword>
<dbReference type="SUPFAM" id="SSF54695">
    <property type="entry name" value="POZ domain"/>
    <property type="match status" value="1"/>
</dbReference>
<evidence type="ECO:0000259" key="1">
    <source>
        <dbReference type="PROSITE" id="PS50097"/>
    </source>
</evidence>
<dbReference type="Gene3D" id="3.30.710.10">
    <property type="entry name" value="Potassium Channel Kv1.1, Chain A"/>
    <property type="match status" value="1"/>
</dbReference>
<reference evidence="3" key="2">
    <citation type="submission" date="2015-01" db="EMBL/GenBank/DDBJ databases">
        <title>Evolutionary Origins and Diversification of the Mycorrhizal Mutualists.</title>
        <authorList>
            <consortium name="DOE Joint Genome Institute"/>
            <consortium name="Mycorrhizal Genomics Consortium"/>
            <person name="Kohler A."/>
            <person name="Kuo A."/>
            <person name="Nagy L.G."/>
            <person name="Floudas D."/>
            <person name="Copeland A."/>
            <person name="Barry K.W."/>
            <person name="Cichocki N."/>
            <person name="Veneault-Fourrey C."/>
            <person name="LaButti K."/>
            <person name="Lindquist E.A."/>
            <person name="Lipzen A."/>
            <person name="Lundell T."/>
            <person name="Morin E."/>
            <person name="Murat C."/>
            <person name="Riley R."/>
            <person name="Ohm R."/>
            <person name="Sun H."/>
            <person name="Tunlid A."/>
            <person name="Henrissat B."/>
            <person name="Grigoriev I.V."/>
            <person name="Hibbett D.S."/>
            <person name="Martin F."/>
        </authorList>
    </citation>
    <scope>NUCLEOTIDE SEQUENCE [LARGE SCALE GENOMIC DNA]</scope>
    <source>
        <strain evidence="3">UH-Slu-Lm8-n1</strain>
    </source>
</reference>
<sequence length="368" mass="41006">MEQIVSQISTTTPTCAPSPFDHPEADIILQSSDNVNFRVFKLFLSLASPVFETMFKLPQPAVGTNEDTKDSLPVVSVQENSKTLDTFLRFCYPSTLAEDPSLENLADIKAILGAARKYSLDLIERKVCQALANPKVLEAEPLRCFAIAWNARLKHETITAARYTLRQPLIPAWFAEINMITASDLLALLTYHKKCSIAVAPLLLNFDWVTSHYGSSNGCGWLVPDCRCARSIDAKVKLWRNAPLSWWTTYMEETFELLRDAPSGVIVKSGVEKTIQKVRSEGCAKCSAGVKANMEEFSDLLALEVEKATASVRNTISRPSLLNKFVDRLDSILSYGRYLPLSRKRQIMISPTRCYVSFGGDQNTSGYS</sequence>